<dbReference type="AlphaFoldDB" id="A0A8H5GRA2"/>
<protein>
    <submittedName>
        <fullName evidence="2">Uncharacterized protein</fullName>
    </submittedName>
</protein>
<feature type="compositionally biased region" description="Low complexity" evidence="1">
    <location>
        <begin position="210"/>
        <end position="219"/>
    </location>
</feature>
<feature type="region of interest" description="Disordered" evidence="1">
    <location>
        <begin position="457"/>
        <end position="500"/>
    </location>
</feature>
<dbReference type="EMBL" id="JAACJM010000012">
    <property type="protein sequence ID" value="KAF5369766.1"/>
    <property type="molecule type" value="Genomic_DNA"/>
</dbReference>
<reference evidence="2 3" key="1">
    <citation type="journal article" date="2020" name="ISME J.">
        <title>Uncovering the hidden diversity of litter-decomposition mechanisms in mushroom-forming fungi.</title>
        <authorList>
            <person name="Floudas D."/>
            <person name="Bentzer J."/>
            <person name="Ahren D."/>
            <person name="Johansson T."/>
            <person name="Persson P."/>
            <person name="Tunlid A."/>
        </authorList>
    </citation>
    <scope>NUCLEOTIDE SEQUENCE [LARGE SCALE GENOMIC DNA]</scope>
    <source>
        <strain evidence="2 3">CBS 291.85</strain>
    </source>
</reference>
<gene>
    <name evidence="2" type="ORF">D9758_001314</name>
</gene>
<evidence type="ECO:0000313" key="3">
    <source>
        <dbReference type="Proteomes" id="UP000559256"/>
    </source>
</evidence>
<sequence length="616" mass="68064">MYHNLAHLMSKFAEAETETEHHGNVLTSVSSPPARNGLGPHESERENERERELSEAKAESVSQSSETEIELPLRVKDQSDTDTEVADSNDKSAASLPSEMRAGAALSLHDEYTVVQLPVNVSSSAAQTHTWNSIDTEMDTGMDADMLRNSRNSIAHQYPVINVNEMCTDVDVDMDVDVDVDVDMVDLFGEDPKAEEQEDEGEGEGEDRASTSTSTSPTSLALNMGSNLGLERELEMEENPTPTPLSPVPSLRYPSQSPTPMPPLELQSQLPSPMPSLQYPSQPPSPPSYSSLFSALEHPVNPEPTTSSTESFSDGPDPDVESDTSDELDCVNVDSQLADADKDSDSELLVSGPLSATTATGSLPKKIQPSSSFYPFRPIHNHNAAAKRPFTSTTDGYDPQNRRAIPIPGPSASTALIRSSAPVSNDPKTRHFIMTTKELERREKKWRRKGRAVENLQLASQSLMDPSGTAGTSQKHRISLLDDHPDQPSMSTKRRKSNDKANCDISTIKYPEYWMTKPTLPIDKITVTHWKNELTRLEFLGDIGNHDAKDAHRLATLLGTIDRFKGRVPQVLITQTKLGSSVKDFSHDTCYCEYQLSIEEMAGRIVQFWKWKYPEI</sequence>
<evidence type="ECO:0000313" key="2">
    <source>
        <dbReference type="EMBL" id="KAF5369766.1"/>
    </source>
</evidence>
<proteinExistence type="predicted"/>
<feature type="region of interest" description="Disordered" evidence="1">
    <location>
        <begin position="13"/>
        <end position="97"/>
    </location>
</feature>
<evidence type="ECO:0000256" key="1">
    <source>
        <dbReference type="SAM" id="MobiDB-lite"/>
    </source>
</evidence>
<feature type="compositionally biased region" description="Acidic residues" evidence="1">
    <location>
        <begin position="196"/>
        <end position="205"/>
    </location>
</feature>
<keyword evidence="3" id="KW-1185">Reference proteome</keyword>
<dbReference type="OrthoDB" id="10682796at2759"/>
<organism evidence="2 3">
    <name type="scientific">Tetrapyrgos nigripes</name>
    <dbReference type="NCBI Taxonomy" id="182062"/>
    <lineage>
        <taxon>Eukaryota</taxon>
        <taxon>Fungi</taxon>
        <taxon>Dikarya</taxon>
        <taxon>Basidiomycota</taxon>
        <taxon>Agaricomycotina</taxon>
        <taxon>Agaricomycetes</taxon>
        <taxon>Agaricomycetidae</taxon>
        <taxon>Agaricales</taxon>
        <taxon>Marasmiineae</taxon>
        <taxon>Marasmiaceae</taxon>
        <taxon>Tetrapyrgos</taxon>
    </lineage>
</organism>
<feature type="compositionally biased region" description="Acidic residues" evidence="1">
    <location>
        <begin position="316"/>
        <end position="327"/>
    </location>
</feature>
<dbReference type="Proteomes" id="UP000559256">
    <property type="component" value="Unassembled WGS sequence"/>
</dbReference>
<feature type="compositionally biased region" description="Polar residues" evidence="1">
    <location>
        <begin position="457"/>
        <end position="473"/>
    </location>
</feature>
<name>A0A8H5GRA2_9AGAR</name>
<feature type="compositionally biased region" description="Low complexity" evidence="1">
    <location>
        <begin position="264"/>
        <end position="280"/>
    </location>
</feature>
<accession>A0A8H5GRA2</accession>
<feature type="region of interest" description="Disordered" evidence="1">
    <location>
        <begin position="189"/>
        <end position="327"/>
    </location>
</feature>
<comment type="caution">
    <text evidence="2">The sequence shown here is derived from an EMBL/GenBank/DDBJ whole genome shotgun (WGS) entry which is preliminary data.</text>
</comment>
<feature type="compositionally biased region" description="Basic and acidic residues" evidence="1">
    <location>
        <begin position="41"/>
        <end position="58"/>
    </location>
</feature>